<evidence type="ECO:0000313" key="1">
    <source>
        <dbReference type="EMBL" id="ODC04694.1"/>
    </source>
</evidence>
<protein>
    <recommendedName>
        <fullName evidence="3">Copper chaperone PCu(A)C</fullName>
    </recommendedName>
</protein>
<accession>A0A1E2VCK8</accession>
<dbReference type="Pfam" id="PF04314">
    <property type="entry name" value="PCuAC"/>
    <property type="match status" value="1"/>
</dbReference>
<name>A0A1E2VCK8_9GAMM</name>
<dbReference type="EMBL" id="MDTQ01000001">
    <property type="protein sequence ID" value="ODC04694.1"/>
    <property type="molecule type" value="Genomic_DNA"/>
</dbReference>
<dbReference type="InterPro" id="IPR007410">
    <property type="entry name" value="LpqE-like"/>
</dbReference>
<dbReference type="Gene3D" id="2.60.40.1890">
    <property type="entry name" value="PCu(A)C copper chaperone"/>
    <property type="match status" value="1"/>
</dbReference>
<dbReference type="PANTHER" id="PTHR36302">
    <property type="entry name" value="BLR7088 PROTEIN"/>
    <property type="match status" value="1"/>
</dbReference>
<dbReference type="AlphaFoldDB" id="A0A1E2VCK8"/>
<evidence type="ECO:0000313" key="2">
    <source>
        <dbReference type="Proteomes" id="UP000094291"/>
    </source>
</evidence>
<comment type="caution">
    <text evidence="1">The sequence shown here is derived from an EMBL/GenBank/DDBJ whole genome shotgun (WGS) entry which is preliminary data.</text>
</comment>
<dbReference type="OrthoDB" id="9796962at2"/>
<proteinExistence type="predicted"/>
<evidence type="ECO:0008006" key="3">
    <source>
        <dbReference type="Google" id="ProtNLM"/>
    </source>
</evidence>
<dbReference type="InterPro" id="IPR058248">
    <property type="entry name" value="Lxx211020-like"/>
</dbReference>
<organism evidence="1 2">
    <name type="scientific">Terasakiispira papahanaumokuakeensis</name>
    <dbReference type="NCBI Taxonomy" id="197479"/>
    <lineage>
        <taxon>Bacteria</taxon>
        <taxon>Pseudomonadati</taxon>
        <taxon>Pseudomonadota</taxon>
        <taxon>Gammaproteobacteria</taxon>
        <taxon>Oceanospirillales</taxon>
        <taxon>Terasakiispira</taxon>
    </lineage>
</organism>
<dbReference type="STRING" id="197479.BFW38_15325"/>
<dbReference type="InterPro" id="IPR036182">
    <property type="entry name" value="PCuAC_sf"/>
</dbReference>
<dbReference type="PANTHER" id="PTHR36302:SF1">
    <property type="entry name" value="COPPER CHAPERONE PCU(A)C"/>
    <property type="match status" value="1"/>
</dbReference>
<keyword evidence="2" id="KW-1185">Reference proteome</keyword>
<dbReference type="Proteomes" id="UP000094291">
    <property type="component" value="Unassembled WGS sequence"/>
</dbReference>
<sequence>MRDARLTHSFPGQLALSIIGLLLSAALYSSGLWAAPSIEVQHPTVRAVPPGSETTAAFMTLYNPTQEDRVLVGADSDLSEVTELHHHIMSEGVMRMRRLTRIELPAGQTVKLEPGGLHLMLIGLKQIPAEGDTVQLNLQLDNGEVIEVLTPVKKVSTEMMSAHEHHAH</sequence>
<dbReference type="RefSeq" id="WP_068999678.1">
    <property type="nucleotide sequence ID" value="NZ_MDTQ01000001.1"/>
</dbReference>
<dbReference type="SUPFAM" id="SSF110087">
    <property type="entry name" value="DR1885-like metal-binding protein"/>
    <property type="match status" value="1"/>
</dbReference>
<reference evidence="1 2" key="1">
    <citation type="submission" date="2016-08" db="EMBL/GenBank/DDBJ databases">
        <authorList>
            <person name="Seilhamer J.J."/>
        </authorList>
    </citation>
    <scope>NUCLEOTIDE SEQUENCE [LARGE SCALE GENOMIC DNA]</scope>
    <source>
        <strain evidence="1 2">PH27A</strain>
    </source>
</reference>
<gene>
    <name evidence="1" type="ORF">BFW38_15325</name>
</gene>